<feature type="transmembrane region" description="Helical" evidence="1">
    <location>
        <begin position="31"/>
        <end position="51"/>
    </location>
</feature>
<accession>A0A2M9ZUU8</accession>
<feature type="transmembrane region" description="Helical" evidence="1">
    <location>
        <begin position="473"/>
        <end position="491"/>
    </location>
</feature>
<feature type="transmembrane region" description="Helical" evidence="1">
    <location>
        <begin position="280"/>
        <end position="297"/>
    </location>
</feature>
<sequence>MIIFFFFLGWILSSLITYFLFLNVKELKRIGVLLFSISIPLLLLGIFALSLSSFQAYSISKIISFLYAYTFFGSLFILKNFKKGTDLKFPKKLEISKAEILFLFLFSCLTFYLYAEFPTKYLDGGRDQGLYAIFGVTISKTGGLNLEVPDTGLIRNIFGDSIRLDYPSISSPIEEGFSEPETFRAADFFHLFPVYLAIAYDLFGIEGIFRVNALFGTLSLCFFYLLSRRILGTWSSVFVVILYVFNSSQLWNVRATFSETLAQFLIILTGYLIQCFFRSQDRVSMFLIGIVLGLASFARVDSYILVIALASYSGFFLIYSEKYFVSSIYLFLSFFMMCILSAGYGLLYSKLYMFHLWKAGPLKLVGGLGLLSLLLIVFEIFLWQRCGSFLEKLKETFAKNKRFFRFSILAFIIALGLFAYFIRPLLTVYIPGVTKTKFIKPNSLPIFLWYVPVWLFIFLIFTFDRFLFRKKDISSAFIFFIGIFLLIAYLANPSINPDHFWASRRWMLFSIPFAILGSMIGIRSIQIRSRIWKLAFLILLGGSAFVYTIWRSKIILFQPMLQGYVEGYESFAKISPNENSFYFTTKRAISSPLRYIYGKNVFLINDSEGFLNKVPKLLELGKNVYIIQNGGFSGVKKNLKFTHISDLDLRGNFPIESVHRYPEFLYHKNLNLQFYRIEETKLPVLPEKIQFDWNPAQAGFLSNVGKIEEDGTISATRHQGSLVYGPYLTLPKGKYRIEFVGENLQKADFDVSYDKGSVSLSKLEKGDSENSKIVSFEIKNSIINDLEFRVFVEGKSGVKIKRIKLDRIL</sequence>
<keyword evidence="1" id="KW-0812">Transmembrane</keyword>
<keyword evidence="3" id="KW-1185">Reference proteome</keyword>
<feature type="transmembrane region" description="Helical" evidence="1">
    <location>
        <begin position="251"/>
        <end position="273"/>
    </location>
</feature>
<feature type="transmembrane region" description="Helical" evidence="1">
    <location>
        <begin position="442"/>
        <end position="461"/>
    </location>
</feature>
<feature type="transmembrane region" description="Helical" evidence="1">
    <location>
        <begin position="403"/>
        <end position="422"/>
    </location>
</feature>
<evidence type="ECO:0000256" key="1">
    <source>
        <dbReference type="SAM" id="Phobius"/>
    </source>
</evidence>
<reference evidence="2 3" key="1">
    <citation type="submission" date="2017-07" db="EMBL/GenBank/DDBJ databases">
        <title>Leptospira spp. isolated from tropical soils.</title>
        <authorList>
            <person name="Thibeaux R."/>
            <person name="Iraola G."/>
            <person name="Ferres I."/>
            <person name="Bierque E."/>
            <person name="Girault D."/>
            <person name="Soupe-Gilbert M.-E."/>
            <person name="Picardeau M."/>
            <person name="Goarant C."/>
        </authorList>
    </citation>
    <scope>NUCLEOTIDE SEQUENCE [LARGE SCALE GENOMIC DNA]</scope>
    <source>
        <strain evidence="2 3">ES4-C-A1</strain>
    </source>
</reference>
<feature type="transmembrane region" description="Helical" evidence="1">
    <location>
        <begin position="57"/>
        <end position="78"/>
    </location>
</feature>
<dbReference type="Proteomes" id="UP000231843">
    <property type="component" value="Unassembled WGS sequence"/>
</dbReference>
<dbReference type="EMBL" id="NPEA01000010">
    <property type="protein sequence ID" value="PJZ75805.1"/>
    <property type="molecule type" value="Genomic_DNA"/>
</dbReference>
<protein>
    <recommendedName>
        <fullName evidence="4">Glycosyltransferase RgtA/B/C/D-like domain-containing protein</fullName>
    </recommendedName>
</protein>
<evidence type="ECO:0008006" key="4">
    <source>
        <dbReference type="Google" id="ProtNLM"/>
    </source>
</evidence>
<evidence type="ECO:0000313" key="3">
    <source>
        <dbReference type="Proteomes" id="UP000231843"/>
    </source>
</evidence>
<feature type="transmembrane region" description="Helical" evidence="1">
    <location>
        <begin position="6"/>
        <end position="24"/>
    </location>
</feature>
<feature type="transmembrane region" description="Helical" evidence="1">
    <location>
        <begin position="303"/>
        <end position="320"/>
    </location>
</feature>
<name>A0A2M9ZUU8_9LEPT</name>
<feature type="transmembrane region" description="Helical" evidence="1">
    <location>
        <begin position="503"/>
        <end position="522"/>
    </location>
</feature>
<feature type="transmembrane region" description="Helical" evidence="1">
    <location>
        <begin position="534"/>
        <end position="550"/>
    </location>
</feature>
<evidence type="ECO:0000313" key="2">
    <source>
        <dbReference type="EMBL" id="PJZ75805.1"/>
    </source>
</evidence>
<comment type="caution">
    <text evidence="2">The sequence shown here is derived from an EMBL/GenBank/DDBJ whole genome shotgun (WGS) entry which is preliminary data.</text>
</comment>
<keyword evidence="1" id="KW-0472">Membrane</keyword>
<keyword evidence="1" id="KW-1133">Transmembrane helix</keyword>
<proteinExistence type="predicted"/>
<feature type="transmembrane region" description="Helical" evidence="1">
    <location>
        <begin position="98"/>
        <end position="115"/>
    </location>
</feature>
<gene>
    <name evidence="2" type="ORF">CH365_17535</name>
</gene>
<feature type="transmembrane region" description="Helical" evidence="1">
    <location>
        <begin position="221"/>
        <end position="245"/>
    </location>
</feature>
<feature type="transmembrane region" description="Helical" evidence="1">
    <location>
        <begin position="360"/>
        <end position="382"/>
    </location>
</feature>
<organism evidence="2 3">
    <name type="scientific">Leptospira neocaledonica</name>
    <dbReference type="NCBI Taxonomy" id="2023192"/>
    <lineage>
        <taxon>Bacteria</taxon>
        <taxon>Pseudomonadati</taxon>
        <taxon>Spirochaetota</taxon>
        <taxon>Spirochaetia</taxon>
        <taxon>Leptospirales</taxon>
        <taxon>Leptospiraceae</taxon>
        <taxon>Leptospira</taxon>
    </lineage>
</organism>
<feature type="transmembrane region" description="Helical" evidence="1">
    <location>
        <begin position="188"/>
        <end position="209"/>
    </location>
</feature>
<feature type="transmembrane region" description="Helical" evidence="1">
    <location>
        <begin position="327"/>
        <end position="348"/>
    </location>
</feature>
<dbReference type="AlphaFoldDB" id="A0A2M9ZUU8"/>